<feature type="signal peptide" evidence="2">
    <location>
        <begin position="1"/>
        <end position="23"/>
    </location>
</feature>
<dbReference type="NCBIfam" id="TIGR02595">
    <property type="entry name" value="PEP_CTERM"/>
    <property type="match status" value="1"/>
</dbReference>
<dbReference type="EMBL" id="JAPFQI010000017">
    <property type="protein sequence ID" value="MCW8087491.1"/>
    <property type="molecule type" value="Genomic_DNA"/>
</dbReference>
<evidence type="ECO:0000313" key="3">
    <source>
        <dbReference type="EMBL" id="MCW8087491.1"/>
    </source>
</evidence>
<keyword evidence="1" id="KW-0472">Membrane</keyword>
<evidence type="ECO:0000313" key="4">
    <source>
        <dbReference type="Proteomes" id="UP001526430"/>
    </source>
</evidence>
<reference evidence="3 4" key="1">
    <citation type="submission" date="2022-10" db="EMBL/GenBank/DDBJ databases">
        <title>Roseococcus glaciei nov., sp. nov., isolated from glacier.</title>
        <authorList>
            <person name="Liu Q."/>
            <person name="Xin Y.-H."/>
        </authorList>
    </citation>
    <scope>NUCLEOTIDE SEQUENCE [LARGE SCALE GENOMIC DNA]</scope>
    <source>
        <strain evidence="3 4">MDT2-1-1</strain>
    </source>
</reference>
<sequence length="186" mass="18889">MRKLLLATVALVGVALAAPGAQAALIATIEGNACAGEFGTPPNCVTSGTYNGVTLNQTPLIAKFDFNENGIVTAFTPGIFPTIDGWEFSFAFGPGGTGDATYTYTPGAGDPLLQYVAVKGGPNFNLFTTPGSGSDTVFTPTNPGGNLRGLSNISFYDTLVPVPAPAGLMLLGAGLLGLGLMRRKAA</sequence>
<feature type="transmembrane region" description="Helical" evidence="1">
    <location>
        <begin position="162"/>
        <end position="181"/>
    </location>
</feature>
<dbReference type="RefSeq" id="WP_301591695.1">
    <property type="nucleotide sequence ID" value="NZ_JAPFQI010000017.1"/>
</dbReference>
<keyword evidence="2" id="KW-0732">Signal</keyword>
<proteinExistence type="predicted"/>
<comment type="caution">
    <text evidence="3">The sequence shown here is derived from an EMBL/GenBank/DDBJ whole genome shotgun (WGS) entry which is preliminary data.</text>
</comment>
<organism evidence="3 4">
    <name type="scientific">Sabulicella glaciei</name>
    <dbReference type="NCBI Taxonomy" id="2984948"/>
    <lineage>
        <taxon>Bacteria</taxon>
        <taxon>Pseudomonadati</taxon>
        <taxon>Pseudomonadota</taxon>
        <taxon>Alphaproteobacteria</taxon>
        <taxon>Acetobacterales</taxon>
        <taxon>Acetobacteraceae</taxon>
        <taxon>Sabulicella</taxon>
    </lineage>
</organism>
<dbReference type="InterPro" id="IPR013424">
    <property type="entry name" value="Ice-binding_C"/>
</dbReference>
<evidence type="ECO:0000256" key="1">
    <source>
        <dbReference type="SAM" id="Phobius"/>
    </source>
</evidence>
<gene>
    <name evidence="3" type="ORF">OF850_17830</name>
</gene>
<keyword evidence="4" id="KW-1185">Reference proteome</keyword>
<feature type="chain" id="PRO_5047255064" evidence="2">
    <location>
        <begin position="24"/>
        <end position="186"/>
    </location>
</feature>
<name>A0ABT3NZA5_9PROT</name>
<protein>
    <submittedName>
        <fullName evidence="3">PEP-CTERM sorting domain-containing protein</fullName>
    </submittedName>
</protein>
<accession>A0ABT3NZA5</accession>
<evidence type="ECO:0000256" key="2">
    <source>
        <dbReference type="SAM" id="SignalP"/>
    </source>
</evidence>
<dbReference type="Proteomes" id="UP001526430">
    <property type="component" value="Unassembled WGS sequence"/>
</dbReference>
<keyword evidence="1" id="KW-0812">Transmembrane</keyword>
<keyword evidence="1" id="KW-1133">Transmembrane helix</keyword>